<dbReference type="PANTHER" id="PTHR10994">
    <property type="entry name" value="RETICULON"/>
    <property type="match status" value="1"/>
</dbReference>
<evidence type="ECO:0000256" key="1">
    <source>
        <dbReference type="ARBA" id="ARBA00004477"/>
    </source>
</evidence>
<feature type="region of interest" description="Disordered" evidence="7">
    <location>
        <begin position="145"/>
        <end position="164"/>
    </location>
</feature>
<keyword evidence="2 6" id="KW-0812">Transmembrane</keyword>
<feature type="compositionally biased region" description="Low complexity" evidence="7">
    <location>
        <begin position="57"/>
        <end position="68"/>
    </location>
</feature>
<feature type="transmembrane region" description="Helical" evidence="6">
    <location>
        <begin position="190"/>
        <end position="212"/>
    </location>
</feature>
<feature type="compositionally biased region" description="Low complexity" evidence="7">
    <location>
        <begin position="145"/>
        <end position="156"/>
    </location>
</feature>
<accession>A0A388LUG9</accession>
<evidence type="ECO:0000256" key="7">
    <source>
        <dbReference type="SAM" id="MobiDB-lite"/>
    </source>
</evidence>
<dbReference type="PANTHER" id="PTHR10994:SF193">
    <property type="entry name" value="RETICULON-LIKE PROTEIN"/>
    <property type="match status" value="1"/>
</dbReference>
<evidence type="ECO:0000256" key="2">
    <source>
        <dbReference type="ARBA" id="ARBA00022692"/>
    </source>
</evidence>
<comment type="caution">
    <text evidence="9">The sequence shown here is derived from an EMBL/GenBank/DDBJ whole genome shotgun (WGS) entry which is preliminary data.</text>
</comment>
<keyword evidence="5 6" id="KW-0472">Membrane</keyword>
<dbReference type="InterPro" id="IPR003388">
    <property type="entry name" value="Reticulon"/>
</dbReference>
<dbReference type="Gramene" id="GBG85968">
    <property type="protein sequence ID" value="GBG85968"/>
    <property type="gene ID" value="CBR_g40781"/>
</dbReference>
<feature type="transmembrane region" description="Helical" evidence="6">
    <location>
        <begin position="272"/>
        <end position="294"/>
    </location>
</feature>
<proteinExistence type="predicted"/>
<dbReference type="OMA" id="MRIPRIN"/>
<evidence type="ECO:0000313" key="10">
    <source>
        <dbReference type="Proteomes" id="UP000265515"/>
    </source>
</evidence>
<feature type="transmembrane region" description="Helical" evidence="6">
    <location>
        <begin position="301"/>
        <end position="318"/>
    </location>
</feature>
<reference evidence="9 10" key="1">
    <citation type="journal article" date="2018" name="Cell">
        <title>The Chara Genome: Secondary Complexity and Implications for Plant Terrestrialization.</title>
        <authorList>
            <person name="Nishiyama T."/>
            <person name="Sakayama H."/>
            <person name="Vries J.D."/>
            <person name="Buschmann H."/>
            <person name="Saint-Marcoux D."/>
            <person name="Ullrich K.K."/>
            <person name="Haas F.B."/>
            <person name="Vanderstraeten L."/>
            <person name="Becker D."/>
            <person name="Lang D."/>
            <person name="Vosolsobe S."/>
            <person name="Rombauts S."/>
            <person name="Wilhelmsson P.K.I."/>
            <person name="Janitza P."/>
            <person name="Kern R."/>
            <person name="Heyl A."/>
            <person name="Rumpler F."/>
            <person name="Villalobos L.I.A.C."/>
            <person name="Clay J.M."/>
            <person name="Skokan R."/>
            <person name="Toyoda A."/>
            <person name="Suzuki Y."/>
            <person name="Kagoshima H."/>
            <person name="Schijlen E."/>
            <person name="Tajeshwar N."/>
            <person name="Catarino B."/>
            <person name="Hetherington A.J."/>
            <person name="Saltykova A."/>
            <person name="Bonnot C."/>
            <person name="Breuninger H."/>
            <person name="Symeonidi A."/>
            <person name="Radhakrishnan G.V."/>
            <person name="Van Nieuwerburgh F."/>
            <person name="Deforce D."/>
            <person name="Chang C."/>
            <person name="Karol K.G."/>
            <person name="Hedrich R."/>
            <person name="Ulvskov P."/>
            <person name="Glockner G."/>
            <person name="Delwiche C.F."/>
            <person name="Petrasek J."/>
            <person name="Van de Peer Y."/>
            <person name="Friml J."/>
            <person name="Beilby M."/>
            <person name="Dolan L."/>
            <person name="Kohara Y."/>
            <person name="Sugano S."/>
            <person name="Fujiyama A."/>
            <person name="Delaux P.-M."/>
            <person name="Quint M."/>
            <person name="TheiBen G."/>
            <person name="Hagemann M."/>
            <person name="Harholt J."/>
            <person name="Dunand C."/>
            <person name="Zachgo S."/>
            <person name="Langdale J."/>
            <person name="Maumus F."/>
            <person name="Straeten D.V.D."/>
            <person name="Gould S.B."/>
            <person name="Rensing S.A."/>
        </authorList>
    </citation>
    <scope>NUCLEOTIDE SEQUENCE [LARGE SCALE GENOMIC DNA]</scope>
    <source>
        <strain evidence="9 10">S276</strain>
    </source>
</reference>
<dbReference type="PROSITE" id="PS50845">
    <property type="entry name" value="RETICULON"/>
    <property type="match status" value="1"/>
</dbReference>
<dbReference type="GO" id="GO:0009617">
    <property type="term" value="P:response to bacterium"/>
    <property type="evidence" value="ECO:0007669"/>
    <property type="project" value="InterPro"/>
</dbReference>
<feature type="domain" description="Reticulon" evidence="8">
    <location>
        <begin position="186"/>
        <end position="369"/>
    </location>
</feature>
<keyword evidence="3 6" id="KW-0256">Endoplasmic reticulum</keyword>
<dbReference type="STRING" id="69332.A0A388LUG9"/>
<protein>
    <recommendedName>
        <fullName evidence="6">Reticulon-like protein</fullName>
    </recommendedName>
</protein>
<evidence type="ECO:0000256" key="6">
    <source>
        <dbReference type="RuleBase" id="RU363132"/>
    </source>
</evidence>
<evidence type="ECO:0000259" key="8">
    <source>
        <dbReference type="PROSITE" id="PS50845"/>
    </source>
</evidence>
<dbReference type="OrthoDB" id="567788at2759"/>
<dbReference type="Pfam" id="PF02453">
    <property type="entry name" value="Reticulon"/>
    <property type="match status" value="1"/>
</dbReference>
<feature type="region of interest" description="Disordered" evidence="7">
    <location>
        <begin position="13"/>
        <end position="69"/>
    </location>
</feature>
<feature type="compositionally biased region" description="Polar residues" evidence="7">
    <location>
        <begin position="32"/>
        <end position="42"/>
    </location>
</feature>
<comment type="subcellular location">
    <subcellularLocation>
        <location evidence="1 6">Endoplasmic reticulum membrane</location>
        <topology evidence="1 6">Multi-pass membrane protein</topology>
    </subcellularLocation>
</comment>
<keyword evidence="10" id="KW-1185">Reference proteome</keyword>
<evidence type="ECO:0000256" key="3">
    <source>
        <dbReference type="ARBA" id="ARBA00022824"/>
    </source>
</evidence>
<dbReference type="GO" id="GO:0005789">
    <property type="term" value="C:endoplasmic reticulum membrane"/>
    <property type="evidence" value="ECO:0007669"/>
    <property type="project" value="UniProtKB-SubCell"/>
</dbReference>
<gene>
    <name evidence="9" type="ORF">CBR_g40781</name>
</gene>
<dbReference type="EMBL" id="BFEA01000542">
    <property type="protein sequence ID" value="GBG85968.1"/>
    <property type="molecule type" value="Genomic_DNA"/>
</dbReference>
<dbReference type="AlphaFoldDB" id="A0A388LUG9"/>
<feature type="transmembrane region" description="Helical" evidence="6">
    <location>
        <begin position="219"/>
        <end position="238"/>
    </location>
</feature>
<evidence type="ECO:0000256" key="4">
    <source>
        <dbReference type="ARBA" id="ARBA00022989"/>
    </source>
</evidence>
<dbReference type="Proteomes" id="UP000265515">
    <property type="component" value="Unassembled WGS sequence"/>
</dbReference>
<evidence type="ECO:0000256" key="5">
    <source>
        <dbReference type="ARBA" id="ARBA00023136"/>
    </source>
</evidence>
<dbReference type="InterPro" id="IPR045064">
    <property type="entry name" value="Reticulon-like"/>
</dbReference>
<evidence type="ECO:0000313" key="9">
    <source>
        <dbReference type="EMBL" id="GBG85968.1"/>
    </source>
</evidence>
<name>A0A388LUG9_CHABU</name>
<organism evidence="9 10">
    <name type="scientific">Chara braunii</name>
    <name type="common">Braun's stonewort</name>
    <dbReference type="NCBI Taxonomy" id="69332"/>
    <lineage>
        <taxon>Eukaryota</taxon>
        <taxon>Viridiplantae</taxon>
        <taxon>Streptophyta</taxon>
        <taxon>Charophyceae</taxon>
        <taxon>Charales</taxon>
        <taxon>Characeae</taxon>
        <taxon>Chara</taxon>
    </lineage>
</organism>
<keyword evidence="4 6" id="KW-1133">Transmembrane helix</keyword>
<sequence>MDAGGVMAVDAYGMPLEIPPGKATTILPVDQTRPQSDESSADSPYENGSAIGRTHLDSPAAADSASSPVEDALLDPATLDSSSSGDSHFMSSIPIKCGADAENVVATHLPVPNSVAGCGDDGDFFLAAAASSAVTGLSTSVKDASSETSATSSAPVKRPRPPPKSKMMRVLFGKDTMHEILGGGNIADILLWRTWPVSSLIIFSFAFVWTFFHFSRYTLVSTCACITLFVLTNVAFVVDFVPPILPFVELKEDEVKRLASNFRIVANEYFAFLHYVAVGGNFKTFLKTLFYLCIASKIGRWFDFFTLSFVVLILAFTVPKAYEIYESDVDRAADLALEQSRKYYIAADKAVKSKLPIIRKTASTKQKVQ</sequence>